<dbReference type="GO" id="GO:0005737">
    <property type="term" value="C:cytoplasm"/>
    <property type="evidence" value="ECO:0007669"/>
    <property type="project" value="UniProtKB-SubCell"/>
</dbReference>
<dbReference type="InterPro" id="IPR012795">
    <property type="entry name" value="tRNA_Ile_lys_synt_N"/>
</dbReference>
<dbReference type="OrthoDB" id="9807403at2"/>
<dbReference type="NCBIfam" id="TIGR02433">
    <property type="entry name" value="lysidine_TilS_C"/>
    <property type="match status" value="1"/>
</dbReference>
<keyword evidence="5 8" id="KW-0547">Nucleotide-binding</keyword>
<dbReference type="SUPFAM" id="SSF56037">
    <property type="entry name" value="PheT/TilS domain"/>
    <property type="match status" value="1"/>
</dbReference>
<gene>
    <name evidence="8 10" type="primary">tilS</name>
    <name evidence="10" type="ORF">DU428_07565</name>
</gene>
<organism evidence="10 11">
    <name type="scientific">Oceanihabitans sediminis</name>
    <dbReference type="NCBI Taxonomy" id="1812012"/>
    <lineage>
        <taxon>Bacteria</taxon>
        <taxon>Pseudomonadati</taxon>
        <taxon>Bacteroidota</taxon>
        <taxon>Flavobacteriia</taxon>
        <taxon>Flavobacteriales</taxon>
        <taxon>Flavobacteriaceae</taxon>
        <taxon>Oceanihabitans</taxon>
    </lineage>
</organism>
<keyword evidence="3 8" id="KW-0436">Ligase</keyword>
<feature type="domain" description="Lysidine-tRNA(Ile) synthetase C-terminal" evidence="9">
    <location>
        <begin position="361"/>
        <end position="433"/>
    </location>
</feature>
<keyword evidence="2 8" id="KW-0963">Cytoplasm</keyword>
<evidence type="ECO:0000256" key="2">
    <source>
        <dbReference type="ARBA" id="ARBA00022490"/>
    </source>
</evidence>
<protein>
    <recommendedName>
        <fullName evidence="8">tRNA(Ile)-lysidine synthase</fullName>
        <ecNumber evidence="8">6.3.4.19</ecNumber>
    </recommendedName>
    <alternativeName>
        <fullName evidence="8">tRNA(Ile)-2-lysyl-cytidine synthase</fullName>
    </alternativeName>
    <alternativeName>
        <fullName evidence="8">tRNA(Ile)-lysidine synthetase</fullName>
    </alternativeName>
</protein>
<dbReference type="Proteomes" id="UP000252249">
    <property type="component" value="Unassembled WGS sequence"/>
</dbReference>
<keyword evidence="6 8" id="KW-0067">ATP-binding</keyword>
<dbReference type="RefSeq" id="WP_072351694.1">
    <property type="nucleotide sequence ID" value="NZ_JAWWDI010000013.1"/>
</dbReference>
<name>A0A368P8T1_9FLAO</name>
<evidence type="ECO:0000256" key="5">
    <source>
        <dbReference type="ARBA" id="ARBA00022741"/>
    </source>
</evidence>
<dbReference type="SUPFAM" id="SSF52402">
    <property type="entry name" value="Adenine nucleotide alpha hydrolases-like"/>
    <property type="match status" value="1"/>
</dbReference>
<keyword evidence="4 8" id="KW-0819">tRNA processing</keyword>
<dbReference type="Pfam" id="PF11734">
    <property type="entry name" value="TilS_C"/>
    <property type="match status" value="1"/>
</dbReference>
<reference evidence="10 11" key="1">
    <citation type="submission" date="2018-07" db="EMBL/GenBank/DDBJ databases">
        <title>Oceanihabitans testaceum sp. nov., isolated from marine sediment.</title>
        <authorList>
            <person name="Li C.-M."/>
        </authorList>
    </citation>
    <scope>NUCLEOTIDE SEQUENCE [LARGE SCALE GENOMIC DNA]</scope>
    <source>
        <strain evidence="10 11">S9-10</strain>
    </source>
</reference>
<evidence type="ECO:0000259" key="9">
    <source>
        <dbReference type="SMART" id="SM00977"/>
    </source>
</evidence>
<evidence type="ECO:0000256" key="4">
    <source>
        <dbReference type="ARBA" id="ARBA00022694"/>
    </source>
</evidence>
<comment type="similarity">
    <text evidence="8">Belongs to the tRNA(Ile)-lysidine synthase family.</text>
</comment>
<evidence type="ECO:0000313" key="11">
    <source>
        <dbReference type="Proteomes" id="UP000252249"/>
    </source>
</evidence>
<evidence type="ECO:0000313" key="10">
    <source>
        <dbReference type="EMBL" id="RCU57641.1"/>
    </source>
</evidence>
<accession>A0A368P8T1</accession>
<evidence type="ECO:0000256" key="3">
    <source>
        <dbReference type="ARBA" id="ARBA00022598"/>
    </source>
</evidence>
<dbReference type="Pfam" id="PF01171">
    <property type="entry name" value="ATP_bind_3"/>
    <property type="match status" value="1"/>
</dbReference>
<comment type="subcellular location">
    <subcellularLocation>
        <location evidence="1 8">Cytoplasm</location>
    </subcellularLocation>
</comment>
<evidence type="ECO:0000256" key="8">
    <source>
        <dbReference type="HAMAP-Rule" id="MF_01161"/>
    </source>
</evidence>
<dbReference type="GO" id="GO:0005524">
    <property type="term" value="F:ATP binding"/>
    <property type="evidence" value="ECO:0007669"/>
    <property type="project" value="UniProtKB-UniRule"/>
</dbReference>
<proteinExistence type="inferred from homology"/>
<dbReference type="Gene3D" id="3.40.50.620">
    <property type="entry name" value="HUPs"/>
    <property type="match status" value="1"/>
</dbReference>
<dbReference type="GO" id="GO:0006400">
    <property type="term" value="P:tRNA modification"/>
    <property type="evidence" value="ECO:0007669"/>
    <property type="project" value="UniProtKB-UniRule"/>
</dbReference>
<evidence type="ECO:0000256" key="1">
    <source>
        <dbReference type="ARBA" id="ARBA00004496"/>
    </source>
</evidence>
<comment type="function">
    <text evidence="8">Ligates lysine onto the cytidine present at position 34 of the AUA codon-specific tRNA(Ile) that contains the anticodon CAU, in an ATP-dependent manner. Cytidine is converted to lysidine, thus changing the amino acid specificity of the tRNA from methionine to isoleucine.</text>
</comment>
<dbReference type="PANTHER" id="PTHR43033">
    <property type="entry name" value="TRNA(ILE)-LYSIDINE SYNTHASE-RELATED"/>
    <property type="match status" value="1"/>
</dbReference>
<evidence type="ECO:0000256" key="7">
    <source>
        <dbReference type="ARBA" id="ARBA00048539"/>
    </source>
</evidence>
<comment type="domain">
    <text evidence="8">The N-terminal region contains the highly conserved SGGXDS motif, predicted to be a P-loop motif involved in ATP binding.</text>
</comment>
<dbReference type="EMBL" id="QPIG01000002">
    <property type="protein sequence ID" value="RCU57641.1"/>
    <property type="molecule type" value="Genomic_DNA"/>
</dbReference>
<dbReference type="InterPro" id="IPR012094">
    <property type="entry name" value="tRNA_Ile_lys_synt"/>
</dbReference>
<sequence>MLKAFKNHINENLPFLKEGKLLIAISGGLDSVVLTHLSKQAKLHFSLAHCNFNLRNEASNADEDFVMHLAEDLYVEVFVQNFDTEAYAKTHKLSTQMAARELRYDWFEELSEQLKFDYILTAHHADDNLETFLINLTRGTGLEGLTGIPQVNKKLVRPLLSFSREALETYAKANNIAWREDATNASTKYLRNKLRHEVIPKLKEVNTELLSNFEKTINHLQDSKSLIVDAVSKVQNEVVSEEGDLIKFHIAKLQQLSNTKAYLYELLKDFGFTQWKDVYDLLEAQSGKQVFSKEFRLLKDREYLLLTRISSEENTNTIQVSENTKKTETTLGDLLFEEVETITETSPNCIFVDKDLLKYPLTIRHCKKGDYFYPFGMQGKKKLSKFFKDEKYSLLEKEKALVLCSEENIIWIINKRGDNRYKVTDKTNSILKITFQK</sequence>
<dbReference type="HAMAP" id="MF_01161">
    <property type="entry name" value="tRNA_Ile_lys_synt"/>
    <property type="match status" value="1"/>
</dbReference>
<dbReference type="InterPro" id="IPR014729">
    <property type="entry name" value="Rossmann-like_a/b/a_fold"/>
</dbReference>
<dbReference type="PANTHER" id="PTHR43033:SF1">
    <property type="entry name" value="TRNA(ILE)-LYSIDINE SYNTHASE-RELATED"/>
    <property type="match status" value="1"/>
</dbReference>
<comment type="catalytic activity">
    <reaction evidence="7 8">
        <text>cytidine(34) in tRNA(Ile2) + L-lysine + ATP = lysidine(34) in tRNA(Ile2) + AMP + diphosphate + H(+)</text>
        <dbReference type="Rhea" id="RHEA:43744"/>
        <dbReference type="Rhea" id="RHEA-COMP:10625"/>
        <dbReference type="Rhea" id="RHEA-COMP:10670"/>
        <dbReference type="ChEBI" id="CHEBI:15378"/>
        <dbReference type="ChEBI" id="CHEBI:30616"/>
        <dbReference type="ChEBI" id="CHEBI:32551"/>
        <dbReference type="ChEBI" id="CHEBI:33019"/>
        <dbReference type="ChEBI" id="CHEBI:82748"/>
        <dbReference type="ChEBI" id="CHEBI:83665"/>
        <dbReference type="ChEBI" id="CHEBI:456215"/>
        <dbReference type="EC" id="6.3.4.19"/>
    </reaction>
</comment>
<dbReference type="InterPro" id="IPR012796">
    <property type="entry name" value="Lysidine-tRNA-synth_C"/>
</dbReference>
<dbReference type="GO" id="GO:0032267">
    <property type="term" value="F:tRNA(Ile)-lysidine synthase activity"/>
    <property type="evidence" value="ECO:0007669"/>
    <property type="project" value="UniProtKB-EC"/>
</dbReference>
<keyword evidence="11" id="KW-1185">Reference proteome</keyword>
<evidence type="ECO:0000256" key="6">
    <source>
        <dbReference type="ARBA" id="ARBA00022840"/>
    </source>
</evidence>
<dbReference type="NCBIfam" id="TIGR02432">
    <property type="entry name" value="lysidine_TilS_N"/>
    <property type="match status" value="1"/>
</dbReference>
<dbReference type="AlphaFoldDB" id="A0A368P8T1"/>
<feature type="binding site" evidence="8">
    <location>
        <begin position="26"/>
        <end position="31"/>
    </location>
    <ligand>
        <name>ATP</name>
        <dbReference type="ChEBI" id="CHEBI:30616"/>
    </ligand>
</feature>
<comment type="caution">
    <text evidence="10">The sequence shown here is derived from an EMBL/GenBank/DDBJ whole genome shotgun (WGS) entry which is preliminary data.</text>
</comment>
<dbReference type="InterPro" id="IPR011063">
    <property type="entry name" value="TilS/TtcA_N"/>
</dbReference>
<dbReference type="SMART" id="SM00977">
    <property type="entry name" value="TilS_C"/>
    <property type="match status" value="1"/>
</dbReference>
<dbReference type="CDD" id="cd01992">
    <property type="entry name" value="TilS_N"/>
    <property type="match status" value="1"/>
</dbReference>
<dbReference type="EC" id="6.3.4.19" evidence="8"/>